<evidence type="ECO:0000313" key="3">
    <source>
        <dbReference type="EMBL" id="CAL4800508.1"/>
    </source>
</evidence>
<evidence type="ECO:0000256" key="1">
    <source>
        <dbReference type="SAM" id="MobiDB-lite"/>
    </source>
</evidence>
<evidence type="ECO:0000313" key="4">
    <source>
        <dbReference type="Proteomes" id="UP001152797"/>
    </source>
</evidence>
<gene>
    <name evidence="2" type="ORF">C1SCF055_LOCUS38187</name>
</gene>
<organism evidence="2">
    <name type="scientific">Cladocopium goreaui</name>
    <dbReference type="NCBI Taxonomy" id="2562237"/>
    <lineage>
        <taxon>Eukaryota</taxon>
        <taxon>Sar</taxon>
        <taxon>Alveolata</taxon>
        <taxon>Dinophyceae</taxon>
        <taxon>Suessiales</taxon>
        <taxon>Symbiodiniaceae</taxon>
        <taxon>Cladocopium</taxon>
    </lineage>
</organism>
<dbReference type="EMBL" id="CAMXCT020005757">
    <property type="protein sequence ID" value="CAL1166571.1"/>
    <property type="molecule type" value="Genomic_DNA"/>
</dbReference>
<dbReference type="Proteomes" id="UP001152797">
    <property type="component" value="Unassembled WGS sequence"/>
</dbReference>
<keyword evidence="4" id="KW-1185">Reference proteome</keyword>
<comment type="caution">
    <text evidence="2">The sequence shown here is derived from an EMBL/GenBank/DDBJ whole genome shotgun (WGS) entry which is preliminary data.</text>
</comment>
<dbReference type="EMBL" id="CAMXCT030005757">
    <property type="protein sequence ID" value="CAL4800508.1"/>
    <property type="molecule type" value="Genomic_DNA"/>
</dbReference>
<dbReference type="OrthoDB" id="444656at2759"/>
<proteinExistence type="predicted"/>
<dbReference type="EMBL" id="CAMXCT010005757">
    <property type="protein sequence ID" value="CAI4013196.1"/>
    <property type="molecule type" value="Genomic_DNA"/>
</dbReference>
<dbReference type="AlphaFoldDB" id="A0A9P1GGI9"/>
<protein>
    <submittedName>
        <fullName evidence="2">Uncharacterized protein</fullName>
    </submittedName>
</protein>
<sequence length="139" mass="14368">MAAQAVLNKKTFTTVQEEVAHQRLVQNKWYPGGQPVTAIEGEDEVRFLGGDAYVPRLVAASVPIAKPSMPGVPSETSGYAEPLQAKRPVFLRGAGGGVAAASGTAALPSGGGTQKGAPKVKEQPKESQFPFNLLSGPGI</sequence>
<name>A0A9P1GGI9_9DINO</name>
<evidence type="ECO:0000313" key="2">
    <source>
        <dbReference type="EMBL" id="CAI4013196.1"/>
    </source>
</evidence>
<reference evidence="3 4" key="2">
    <citation type="submission" date="2024-05" db="EMBL/GenBank/DDBJ databases">
        <authorList>
            <person name="Chen Y."/>
            <person name="Shah S."/>
            <person name="Dougan E. K."/>
            <person name="Thang M."/>
            <person name="Chan C."/>
        </authorList>
    </citation>
    <scope>NUCLEOTIDE SEQUENCE [LARGE SCALE GENOMIC DNA]</scope>
</reference>
<feature type="region of interest" description="Disordered" evidence="1">
    <location>
        <begin position="103"/>
        <end position="139"/>
    </location>
</feature>
<reference evidence="2" key="1">
    <citation type="submission" date="2022-10" db="EMBL/GenBank/DDBJ databases">
        <authorList>
            <person name="Chen Y."/>
            <person name="Dougan E. K."/>
            <person name="Chan C."/>
            <person name="Rhodes N."/>
            <person name="Thang M."/>
        </authorList>
    </citation>
    <scope>NUCLEOTIDE SEQUENCE</scope>
</reference>
<accession>A0A9P1GGI9</accession>